<accession>X1M141</accession>
<dbReference type="InterPro" id="IPR038109">
    <property type="entry name" value="DNA_bind_recomb_sf"/>
</dbReference>
<proteinExistence type="predicted"/>
<evidence type="ECO:0000259" key="4">
    <source>
        <dbReference type="PROSITE" id="PS51737"/>
    </source>
</evidence>
<evidence type="ECO:0000256" key="3">
    <source>
        <dbReference type="SAM" id="Coils"/>
    </source>
</evidence>
<dbReference type="AlphaFoldDB" id="X1M141"/>
<dbReference type="PROSITE" id="PS51737">
    <property type="entry name" value="RECOMBINASE_DNA_BIND"/>
    <property type="match status" value="1"/>
</dbReference>
<keyword evidence="1" id="KW-0238">DNA-binding</keyword>
<evidence type="ECO:0000256" key="2">
    <source>
        <dbReference type="ARBA" id="ARBA00023172"/>
    </source>
</evidence>
<feature type="domain" description="Recombinase" evidence="4">
    <location>
        <begin position="1"/>
        <end position="124"/>
    </location>
</feature>
<evidence type="ECO:0000256" key="1">
    <source>
        <dbReference type="ARBA" id="ARBA00023125"/>
    </source>
</evidence>
<evidence type="ECO:0000313" key="5">
    <source>
        <dbReference type="EMBL" id="GAI08395.1"/>
    </source>
</evidence>
<organism evidence="5">
    <name type="scientific">marine sediment metagenome</name>
    <dbReference type="NCBI Taxonomy" id="412755"/>
    <lineage>
        <taxon>unclassified sequences</taxon>
        <taxon>metagenomes</taxon>
        <taxon>ecological metagenomes</taxon>
    </lineage>
</organism>
<name>X1M141_9ZZZZ</name>
<keyword evidence="2" id="KW-0233">DNA recombination</keyword>
<keyword evidence="3" id="KW-0175">Coiled coil</keyword>
<protein>
    <recommendedName>
        <fullName evidence="4">Recombinase domain-containing protein</fullName>
    </recommendedName>
</protein>
<sequence>DEDRLVIDEEEARVVRRIFNLIANHGWSCYRVPDDLNALGIPTRFKKLERVLRSKKYNRIYENKWTRNNVKSIVTNDLYYKDEYIYAQNSKFDFVKPVIIKKEPIISKRIFLKAKKQLAANRSDYNNRVKTMYILTGRLFCHRCKYPYCGGRYSTKKGIVFYYGDLGKKKEVTSSPCSSAAVRKELIEDIIKNDIKYFLLNPDNIKKYILNKSKKSLNNDFKAIEFENKKDKINKDIDRLLELYLNEDIPESIRKKGIADKLKEKERELKIIDNVIFELRNKEKLEKLR</sequence>
<dbReference type="InterPro" id="IPR011109">
    <property type="entry name" value="DNA_bind_recombinase_dom"/>
</dbReference>
<feature type="non-terminal residue" evidence="5">
    <location>
        <position position="1"/>
    </location>
</feature>
<dbReference type="GO" id="GO:0003677">
    <property type="term" value="F:DNA binding"/>
    <property type="evidence" value="ECO:0007669"/>
    <property type="project" value="UniProtKB-KW"/>
</dbReference>
<dbReference type="PANTHER" id="PTHR30461:SF2">
    <property type="entry name" value="SERINE RECOMBINASE PINE-RELATED"/>
    <property type="match status" value="1"/>
</dbReference>
<feature type="coiled-coil region" evidence="3">
    <location>
        <begin position="223"/>
        <end position="282"/>
    </location>
</feature>
<dbReference type="Pfam" id="PF13408">
    <property type="entry name" value="Zn_ribbon_recom"/>
    <property type="match status" value="1"/>
</dbReference>
<dbReference type="PANTHER" id="PTHR30461">
    <property type="entry name" value="DNA-INVERTASE FROM LAMBDOID PROPHAGE"/>
    <property type="match status" value="1"/>
</dbReference>
<dbReference type="Pfam" id="PF07508">
    <property type="entry name" value="Recombinase"/>
    <property type="match status" value="1"/>
</dbReference>
<dbReference type="GO" id="GO:0000150">
    <property type="term" value="F:DNA strand exchange activity"/>
    <property type="evidence" value="ECO:0007669"/>
    <property type="project" value="InterPro"/>
</dbReference>
<comment type="caution">
    <text evidence="5">The sequence shown here is derived from an EMBL/GenBank/DDBJ whole genome shotgun (WGS) entry which is preliminary data.</text>
</comment>
<dbReference type="InterPro" id="IPR050639">
    <property type="entry name" value="SSR_resolvase"/>
</dbReference>
<dbReference type="Gene3D" id="3.90.1750.20">
    <property type="entry name" value="Putative Large Serine Recombinase, Chain B, Domain 2"/>
    <property type="match status" value="1"/>
</dbReference>
<gene>
    <name evidence="5" type="ORF">S06H3_19726</name>
</gene>
<dbReference type="InterPro" id="IPR025827">
    <property type="entry name" value="Zn_ribbon_recom_dom"/>
</dbReference>
<feature type="non-terminal residue" evidence="5">
    <location>
        <position position="289"/>
    </location>
</feature>
<dbReference type="EMBL" id="BARV01010130">
    <property type="protein sequence ID" value="GAI08395.1"/>
    <property type="molecule type" value="Genomic_DNA"/>
</dbReference>
<reference evidence="5" key="1">
    <citation type="journal article" date="2014" name="Front. Microbiol.">
        <title>High frequency of phylogenetically diverse reductive dehalogenase-homologous genes in deep subseafloor sedimentary metagenomes.</title>
        <authorList>
            <person name="Kawai M."/>
            <person name="Futagami T."/>
            <person name="Toyoda A."/>
            <person name="Takaki Y."/>
            <person name="Nishi S."/>
            <person name="Hori S."/>
            <person name="Arai W."/>
            <person name="Tsubouchi T."/>
            <person name="Morono Y."/>
            <person name="Uchiyama I."/>
            <person name="Ito T."/>
            <person name="Fujiyama A."/>
            <person name="Inagaki F."/>
            <person name="Takami H."/>
        </authorList>
    </citation>
    <scope>NUCLEOTIDE SEQUENCE</scope>
    <source>
        <strain evidence="5">Expedition CK06-06</strain>
    </source>
</reference>